<evidence type="ECO:0000256" key="2">
    <source>
        <dbReference type="ARBA" id="ARBA00023125"/>
    </source>
</evidence>
<evidence type="ECO:0000256" key="3">
    <source>
        <dbReference type="ARBA" id="ARBA00023172"/>
    </source>
</evidence>
<dbReference type="InterPro" id="IPR013762">
    <property type="entry name" value="Integrase-like_cat_sf"/>
</dbReference>
<protein>
    <submittedName>
        <fullName evidence="5">Integrase</fullName>
    </submittedName>
</protein>
<dbReference type="GO" id="GO:0003677">
    <property type="term" value="F:DNA binding"/>
    <property type="evidence" value="ECO:0007669"/>
    <property type="project" value="UniProtKB-KW"/>
</dbReference>
<dbReference type="InterPro" id="IPR010998">
    <property type="entry name" value="Integrase_recombinase_N"/>
</dbReference>
<evidence type="ECO:0000256" key="1">
    <source>
        <dbReference type="ARBA" id="ARBA00022908"/>
    </source>
</evidence>
<accession>A0A841CVA9</accession>
<feature type="domain" description="Tyr recombinase" evidence="4">
    <location>
        <begin position="89"/>
        <end position="200"/>
    </location>
</feature>
<comment type="caution">
    <text evidence="5">The sequence shown here is derived from an EMBL/GenBank/DDBJ whole genome shotgun (WGS) entry which is preliminary data.</text>
</comment>
<sequence>MIRKTTFAKYETIVRLYLKPGLGRKKLDRLTVAEVQTFLNGKINGEDHAIGTVHVMRNVLSAALTRAMREEIISRNVARLATLPEIDSKRNQPWTADEARAFLRAARFDPLYPAFVLLLLYGLRRGEALGLRWVDVDFEEGHVNIRRQLVRVGKELHHGPVKTTAGNRSLPLLGIVREALEIQPDGQEILKPAFRVIRHV</sequence>
<evidence type="ECO:0000259" key="4">
    <source>
        <dbReference type="PROSITE" id="PS51898"/>
    </source>
</evidence>
<dbReference type="PROSITE" id="PS51898">
    <property type="entry name" value="TYR_RECOMBINASE"/>
    <property type="match status" value="1"/>
</dbReference>
<dbReference type="Gene3D" id="1.10.150.130">
    <property type="match status" value="1"/>
</dbReference>
<proteinExistence type="predicted"/>
<dbReference type="Pfam" id="PF14659">
    <property type="entry name" value="Phage_int_SAM_3"/>
    <property type="match status" value="1"/>
</dbReference>
<keyword evidence="2" id="KW-0238">DNA-binding</keyword>
<dbReference type="EMBL" id="JACHJJ010000001">
    <property type="protein sequence ID" value="MBB5960763.1"/>
    <property type="molecule type" value="Genomic_DNA"/>
</dbReference>
<dbReference type="InterPro" id="IPR011010">
    <property type="entry name" value="DNA_brk_join_enz"/>
</dbReference>
<evidence type="ECO:0000313" key="5">
    <source>
        <dbReference type="EMBL" id="MBB5960763.1"/>
    </source>
</evidence>
<organism evidence="5 6">
    <name type="scientific">Planomonospora venezuelensis</name>
    <dbReference type="NCBI Taxonomy" id="1999"/>
    <lineage>
        <taxon>Bacteria</taxon>
        <taxon>Bacillati</taxon>
        <taxon>Actinomycetota</taxon>
        <taxon>Actinomycetes</taxon>
        <taxon>Streptosporangiales</taxon>
        <taxon>Streptosporangiaceae</taxon>
        <taxon>Planomonospora</taxon>
    </lineage>
</organism>
<keyword evidence="1" id="KW-0229">DNA integration</keyword>
<keyword evidence="6" id="KW-1185">Reference proteome</keyword>
<gene>
    <name evidence="5" type="ORF">FHS22_000001</name>
</gene>
<dbReference type="AlphaFoldDB" id="A0A841CVA9"/>
<dbReference type="InterPro" id="IPR002104">
    <property type="entry name" value="Integrase_catalytic"/>
</dbReference>
<dbReference type="GO" id="GO:0006310">
    <property type="term" value="P:DNA recombination"/>
    <property type="evidence" value="ECO:0007669"/>
    <property type="project" value="UniProtKB-KW"/>
</dbReference>
<dbReference type="GO" id="GO:0015074">
    <property type="term" value="P:DNA integration"/>
    <property type="evidence" value="ECO:0007669"/>
    <property type="project" value="UniProtKB-KW"/>
</dbReference>
<dbReference type="RefSeq" id="WP_184937088.1">
    <property type="nucleotide sequence ID" value="NZ_BAAAWZ010000001.1"/>
</dbReference>
<name>A0A841CVA9_PLAVE</name>
<reference evidence="5 6" key="1">
    <citation type="submission" date="2020-08" db="EMBL/GenBank/DDBJ databases">
        <title>Genomic Encyclopedia of Type Strains, Phase III (KMG-III): the genomes of soil and plant-associated and newly described type strains.</title>
        <authorList>
            <person name="Whitman W."/>
        </authorList>
    </citation>
    <scope>NUCLEOTIDE SEQUENCE [LARGE SCALE GENOMIC DNA]</scope>
    <source>
        <strain evidence="5 6">CECT 3303</strain>
    </source>
</reference>
<dbReference type="InterPro" id="IPR004107">
    <property type="entry name" value="Integrase_SAM-like_N"/>
</dbReference>
<dbReference type="SUPFAM" id="SSF56349">
    <property type="entry name" value="DNA breaking-rejoining enzymes"/>
    <property type="match status" value="1"/>
</dbReference>
<dbReference type="Gene3D" id="1.10.443.10">
    <property type="entry name" value="Intergrase catalytic core"/>
    <property type="match status" value="1"/>
</dbReference>
<keyword evidence="3" id="KW-0233">DNA recombination</keyword>
<dbReference type="Proteomes" id="UP000562352">
    <property type="component" value="Unassembled WGS sequence"/>
</dbReference>
<evidence type="ECO:0000313" key="6">
    <source>
        <dbReference type="Proteomes" id="UP000562352"/>
    </source>
</evidence>